<accession>A0A9D9IBI1</accession>
<evidence type="ECO:0000313" key="3">
    <source>
        <dbReference type="Proteomes" id="UP000810292"/>
    </source>
</evidence>
<dbReference type="PANTHER" id="PTHR30535">
    <property type="entry name" value="VITAMIN B12-BINDING PROTEIN"/>
    <property type="match status" value="1"/>
</dbReference>
<feature type="domain" description="Fe/B12 periplasmic-binding" evidence="1">
    <location>
        <begin position="7"/>
        <end position="267"/>
    </location>
</feature>
<evidence type="ECO:0000259" key="1">
    <source>
        <dbReference type="PROSITE" id="PS50983"/>
    </source>
</evidence>
<proteinExistence type="predicted"/>
<dbReference type="SUPFAM" id="SSF53807">
    <property type="entry name" value="Helical backbone' metal receptor"/>
    <property type="match status" value="1"/>
</dbReference>
<sequence>MPLSAVKTACLNSSLADLWQLAGGSVDITVEESVERGFASPEALLVDSASGRNINTELLVAAEPDLVIGSADTASHVRLSSFLDKAGIDMILVDMDSFDDFLSVFHTLTDITGRSDLYEKYGEGQKTAIEEIIANAAGYESKPRVLFVRAGSAFSYVKAKRTDDHFAAKIIEDLGAVNIADEYGMLTDSLSLEAVLESNADKILVVPQGDEDASIAYITDLFSQPGWRDVRAIENGSVYFLPKELFHFKPNGRWAEAYEMMEEVLYE</sequence>
<dbReference type="Gene3D" id="3.40.50.1980">
    <property type="entry name" value="Nitrogenase molybdenum iron protein domain"/>
    <property type="match status" value="2"/>
</dbReference>
<dbReference type="Proteomes" id="UP000810292">
    <property type="component" value="Unassembled WGS sequence"/>
</dbReference>
<gene>
    <name evidence="2" type="ORF">IAA72_06155</name>
</gene>
<protein>
    <submittedName>
        <fullName evidence="2">ABC transporter substrate-binding protein</fullName>
    </submittedName>
</protein>
<dbReference type="InterPro" id="IPR002491">
    <property type="entry name" value="ABC_transptr_periplasmic_BD"/>
</dbReference>
<dbReference type="Pfam" id="PF01497">
    <property type="entry name" value="Peripla_BP_2"/>
    <property type="match status" value="1"/>
</dbReference>
<name>A0A9D9IBI1_9SPIO</name>
<comment type="caution">
    <text evidence="2">The sequence shown here is derived from an EMBL/GenBank/DDBJ whole genome shotgun (WGS) entry which is preliminary data.</text>
</comment>
<reference evidence="2" key="2">
    <citation type="journal article" date="2021" name="PeerJ">
        <title>Extensive microbial diversity within the chicken gut microbiome revealed by metagenomics and culture.</title>
        <authorList>
            <person name="Gilroy R."/>
            <person name="Ravi A."/>
            <person name="Getino M."/>
            <person name="Pursley I."/>
            <person name="Horton D.L."/>
            <person name="Alikhan N.F."/>
            <person name="Baker D."/>
            <person name="Gharbi K."/>
            <person name="Hall N."/>
            <person name="Watson M."/>
            <person name="Adriaenssens E.M."/>
            <person name="Foster-Nyarko E."/>
            <person name="Jarju S."/>
            <person name="Secka A."/>
            <person name="Antonio M."/>
            <person name="Oren A."/>
            <person name="Chaudhuri R.R."/>
            <person name="La Ragione R."/>
            <person name="Hildebrand F."/>
            <person name="Pallen M.J."/>
        </authorList>
    </citation>
    <scope>NUCLEOTIDE SEQUENCE</scope>
    <source>
        <strain evidence="2">14700</strain>
    </source>
</reference>
<organism evidence="2 3">
    <name type="scientific">Candidatus Ornithospirochaeta stercoravium</name>
    <dbReference type="NCBI Taxonomy" id="2840897"/>
    <lineage>
        <taxon>Bacteria</taxon>
        <taxon>Pseudomonadati</taxon>
        <taxon>Spirochaetota</taxon>
        <taxon>Spirochaetia</taxon>
        <taxon>Spirochaetales</taxon>
        <taxon>Spirochaetaceae</taxon>
        <taxon>Spirochaetaceae incertae sedis</taxon>
        <taxon>Candidatus Ornithospirochaeta</taxon>
    </lineage>
</organism>
<dbReference type="InterPro" id="IPR050902">
    <property type="entry name" value="ABC_Transporter_SBP"/>
</dbReference>
<dbReference type="EMBL" id="JADIMF010000097">
    <property type="protein sequence ID" value="MBO8469347.1"/>
    <property type="molecule type" value="Genomic_DNA"/>
</dbReference>
<dbReference type="PROSITE" id="PS50983">
    <property type="entry name" value="FE_B12_PBP"/>
    <property type="match status" value="1"/>
</dbReference>
<evidence type="ECO:0000313" key="2">
    <source>
        <dbReference type="EMBL" id="MBO8469347.1"/>
    </source>
</evidence>
<reference evidence="2" key="1">
    <citation type="submission" date="2020-10" db="EMBL/GenBank/DDBJ databases">
        <authorList>
            <person name="Gilroy R."/>
        </authorList>
    </citation>
    <scope>NUCLEOTIDE SEQUENCE</scope>
    <source>
        <strain evidence="2">14700</strain>
    </source>
</reference>
<dbReference type="AlphaFoldDB" id="A0A9D9IBI1"/>
<dbReference type="GO" id="GO:0071281">
    <property type="term" value="P:cellular response to iron ion"/>
    <property type="evidence" value="ECO:0007669"/>
    <property type="project" value="TreeGrafter"/>
</dbReference>
<dbReference type="PANTHER" id="PTHR30535:SF34">
    <property type="entry name" value="MOLYBDATE-BINDING PROTEIN MOLA"/>
    <property type="match status" value="1"/>
</dbReference>